<keyword evidence="7" id="KW-1185">Reference proteome</keyword>
<evidence type="ECO:0000313" key="7">
    <source>
        <dbReference type="Proteomes" id="UP000557772"/>
    </source>
</evidence>
<dbReference type="GO" id="GO:0009254">
    <property type="term" value="P:peptidoglycan turnover"/>
    <property type="evidence" value="ECO:0007669"/>
    <property type="project" value="TreeGrafter"/>
</dbReference>
<keyword evidence="2 6" id="KW-0378">Hydrolase</keyword>
<proteinExistence type="inferred from homology"/>
<dbReference type="PANTHER" id="PTHR30480">
    <property type="entry name" value="BETA-HEXOSAMINIDASE-RELATED"/>
    <property type="match status" value="1"/>
</dbReference>
<dbReference type="InterPro" id="IPR006311">
    <property type="entry name" value="TAT_signal"/>
</dbReference>
<organism evidence="6 7">
    <name type="scientific">Flexivirga aerilata</name>
    <dbReference type="NCBI Taxonomy" id="1656889"/>
    <lineage>
        <taxon>Bacteria</taxon>
        <taxon>Bacillati</taxon>
        <taxon>Actinomycetota</taxon>
        <taxon>Actinomycetes</taxon>
        <taxon>Micrococcales</taxon>
        <taxon>Dermacoccaceae</taxon>
        <taxon>Flexivirga</taxon>
    </lineage>
</organism>
<dbReference type="GO" id="GO:0005975">
    <property type="term" value="P:carbohydrate metabolic process"/>
    <property type="evidence" value="ECO:0007669"/>
    <property type="project" value="InterPro"/>
</dbReference>
<accession>A0A849AS42</accession>
<feature type="signal peptide" evidence="4">
    <location>
        <begin position="1"/>
        <end position="35"/>
    </location>
</feature>
<keyword evidence="3" id="KW-0326">Glycosidase</keyword>
<keyword evidence="4" id="KW-0732">Signal</keyword>
<dbReference type="Proteomes" id="UP000557772">
    <property type="component" value="Unassembled WGS sequence"/>
</dbReference>
<evidence type="ECO:0000313" key="6">
    <source>
        <dbReference type="EMBL" id="NNG41100.1"/>
    </source>
</evidence>
<reference evidence="6 7" key="1">
    <citation type="submission" date="2020-05" db="EMBL/GenBank/DDBJ databases">
        <title>Flexivirga sp. ID2601S isolated from air conditioner.</title>
        <authorList>
            <person name="Kim D.H."/>
        </authorList>
    </citation>
    <scope>NUCLEOTIDE SEQUENCE [LARGE SCALE GENOMIC DNA]</scope>
    <source>
        <strain evidence="6 7">ID2601S</strain>
    </source>
</reference>
<comment type="caution">
    <text evidence="6">The sequence shown here is derived from an EMBL/GenBank/DDBJ whole genome shotgun (WGS) entry which is preliminary data.</text>
</comment>
<dbReference type="InterPro" id="IPR036962">
    <property type="entry name" value="Glyco_hydro_3_N_sf"/>
</dbReference>
<sequence length="396" mass="40393">MTTQLVRSTRRRSLAAVTVLGVGCAVAIPVGSAGAAPAGVKTAGLQTAAACTPAQVLQKMSLPQIVGQLFMVGTPATGADATALASIGQRHIGNVMLTGRSYGGTSVPAATAARFRGQVNASSTAGVGLLMSTDQEGGYVQVLQGSGIDRMPTALVQGTWATATLQSSAARWAGQLKASGVNMNLAPVADTVPPGTGVNPPIGAYDREYARSTDPVKAATGAVIRGMQGQGVATTAKHFPGLGVVSANTDTTVNVVDNVTTKTSSFINPFTNASAQGVQAIMMSSARYAKIDNSQLAVFSPAIISWLRSLGFTGVVMTDDIGNAKAVSPYSPAFRAIKAVVSGVDLMLTVNPSLVGQMYDAVLARAKTDAWFQGRVRASAGKVLALKQKHGLLGTC</sequence>
<name>A0A849AS42_9MICO</name>
<dbReference type="PROSITE" id="PS51318">
    <property type="entry name" value="TAT"/>
    <property type="match status" value="1"/>
</dbReference>
<evidence type="ECO:0000256" key="1">
    <source>
        <dbReference type="ARBA" id="ARBA00005336"/>
    </source>
</evidence>
<dbReference type="RefSeq" id="WP_171158105.1">
    <property type="nucleotide sequence ID" value="NZ_JABENB010000003.1"/>
</dbReference>
<dbReference type="GO" id="GO:0004553">
    <property type="term" value="F:hydrolase activity, hydrolyzing O-glycosyl compounds"/>
    <property type="evidence" value="ECO:0007669"/>
    <property type="project" value="InterPro"/>
</dbReference>
<gene>
    <name evidence="6" type="ORF">HJ588_17715</name>
</gene>
<evidence type="ECO:0000259" key="5">
    <source>
        <dbReference type="Pfam" id="PF00933"/>
    </source>
</evidence>
<dbReference type="SUPFAM" id="SSF51445">
    <property type="entry name" value="(Trans)glycosidases"/>
    <property type="match status" value="1"/>
</dbReference>
<dbReference type="PROSITE" id="PS51257">
    <property type="entry name" value="PROKAR_LIPOPROTEIN"/>
    <property type="match status" value="1"/>
</dbReference>
<comment type="similarity">
    <text evidence="1">Belongs to the glycosyl hydrolase 3 family.</text>
</comment>
<feature type="chain" id="PRO_5032328962" evidence="4">
    <location>
        <begin position="36"/>
        <end position="396"/>
    </location>
</feature>
<dbReference type="EMBL" id="JABENB010000003">
    <property type="protein sequence ID" value="NNG41100.1"/>
    <property type="molecule type" value="Genomic_DNA"/>
</dbReference>
<dbReference type="InterPro" id="IPR050226">
    <property type="entry name" value="NagZ_Beta-hexosaminidase"/>
</dbReference>
<dbReference type="InterPro" id="IPR017853">
    <property type="entry name" value="GH"/>
</dbReference>
<dbReference type="Pfam" id="PF00933">
    <property type="entry name" value="Glyco_hydro_3"/>
    <property type="match status" value="1"/>
</dbReference>
<feature type="domain" description="Glycoside hydrolase family 3 N-terminal" evidence="5">
    <location>
        <begin position="66"/>
        <end position="385"/>
    </location>
</feature>
<evidence type="ECO:0000256" key="3">
    <source>
        <dbReference type="ARBA" id="ARBA00023295"/>
    </source>
</evidence>
<dbReference type="InterPro" id="IPR001764">
    <property type="entry name" value="Glyco_hydro_3_N"/>
</dbReference>
<dbReference type="AlphaFoldDB" id="A0A849AS42"/>
<evidence type="ECO:0000256" key="4">
    <source>
        <dbReference type="SAM" id="SignalP"/>
    </source>
</evidence>
<evidence type="ECO:0000256" key="2">
    <source>
        <dbReference type="ARBA" id="ARBA00022801"/>
    </source>
</evidence>
<protein>
    <submittedName>
        <fullName evidence="6">Glycoside hydrolase family 3 protein</fullName>
    </submittedName>
</protein>
<dbReference type="PANTHER" id="PTHR30480:SF14">
    <property type="entry name" value="HYDROLASE, PUTATIVE (AFU_ORTHOLOGUE AFUA_4G13770)-RELATED"/>
    <property type="match status" value="1"/>
</dbReference>
<dbReference type="Gene3D" id="3.20.20.300">
    <property type="entry name" value="Glycoside hydrolase, family 3, N-terminal domain"/>
    <property type="match status" value="1"/>
</dbReference>